<name>A0ABR8XJ02_9BACL</name>
<organism evidence="2 3">
    <name type="scientific">Solibacillus merdavium</name>
    <dbReference type="NCBI Taxonomy" id="2762218"/>
    <lineage>
        <taxon>Bacteria</taxon>
        <taxon>Bacillati</taxon>
        <taxon>Bacillota</taxon>
        <taxon>Bacilli</taxon>
        <taxon>Bacillales</taxon>
        <taxon>Caryophanaceae</taxon>
        <taxon>Solibacillus</taxon>
    </lineage>
</organism>
<evidence type="ECO:0000313" key="3">
    <source>
        <dbReference type="Proteomes" id="UP000600565"/>
    </source>
</evidence>
<dbReference type="InterPro" id="IPR019734">
    <property type="entry name" value="TPR_rpt"/>
</dbReference>
<proteinExistence type="predicted"/>
<dbReference type="InterPro" id="IPR011990">
    <property type="entry name" value="TPR-like_helical_dom_sf"/>
</dbReference>
<sequence>MLLMEKYFYDGQFLKCYEESTRQLQDGNDALATQFLNLFKKYEYENFPKPTEKHTQSIERANESYEENDELEQLRSIKDEQEFSAKVKQLEHDARTADDKRKAQSFYVQGHLFLMAHQYDESVHCFIEAVKHNPNKALYYGIAGQTMNRFNWSPFEIMVYIERAIDLDPDNARWYWNKALVLTRLYKDLNAEPFLEQALVTIEKAIETCREDQASLRNGIDSTLENLKEYLFN</sequence>
<keyword evidence="2" id="KW-0808">Transferase</keyword>
<protein>
    <submittedName>
        <fullName evidence="2">O-linked GlcNAc transferase</fullName>
    </submittedName>
</protein>
<gene>
    <name evidence="2" type="ORF">H9632_02450</name>
</gene>
<keyword evidence="1" id="KW-0802">TPR repeat</keyword>
<keyword evidence="3" id="KW-1185">Reference proteome</keyword>
<comment type="caution">
    <text evidence="2">The sequence shown here is derived from an EMBL/GenBank/DDBJ whole genome shotgun (WGS) entry which is preliminary data.</text>
</comment>
<reference evidence="2 3" key="1">
    <citation type="submission" date="2020-08" db="EMBL/GenBank/DDBJ databases">
        <title>A Genomic Blueprint of the Chicken Gut Microbiome.</title>
        <authorList>
            <person name="Gilroy R."/>
            <person name="Ravi A."/>
            <person name="Getino M."/>
            <person name="Pursley I."/>
            <person name="Horton D.L."/>
            <person name="Alikhan N.-F."/>
            <person name="Baker D."/>
            <person name="Gharbi K."/>
            <person name="Hall N."/>
            <person name="Watson M."/>
            <person name="Adriaenssens E.M."/>
            <person name="Foster-Nyarko E."/>
            <person name="Jarju S."/>
            <person name="Secka A."/>
            <person name="Antonio M."/>
            <person name="Oren A."/>
            <person name="Chaudhuri R."/>
            <person name="La Ragione R.M."/>
            <person name="Hildebrand F."/>
            <person name="Pallen M.J."/>
        </authorList>
    </citation>
    <scope>NUCLEOTIDE SEQUENCE [LARGE SCALE GENOMIC DNA]</scope>
    <source>
        <strain evidence="2 3">Sa1YVA6</strain>
    </source>
</reference>
<dbReference type="Proteomes" id="UP000600565">
    <property type="component" value="Unassembled WGS sequence"/>
</dbReference>
<evidence type="ECO:0000313" key="2">
    <source>
        <dbReference type="EMBL" id="MBD8031913.1"/>
    </source>
</evidence>
<dbReference type="GO" id="GO:0016740">
    <property type="term" value="F:transferase activity"/>
    <property type="evidence" value="ECO:0007669"/>
    <property type="project" value="UniProtKB-KW"/>
</dbReference>
<dbReference type="Gene3D" id="1.25.40.10">
    <property type="entry name" value="Tetratricopeptide repeat domain"/>
    <property type="match status" value="1"/>
</dbReference>
<dbReference type="EMBL" id="JACSPW010000001">
    <property type="protein sequence ID" value="MBD8031913.1"/>
    <property type="molecule type" value="Genomic_DNA"/>
</dbReference>
<feature type="repeat" description="TPR" evidence="1">
    <location>
        <begin position="103"/>
        <end position="136"/>
    </location>
</feature>
<dbReference type="SUPFAM" id="SSF48452">
    <property type="entry name" value="TPR-like"/>
    <property type="match status" value="1"/>
</dbReference>
<dbReference type="PROSITE" id="PS50005">
    <property type="entry name" value="TPR"/>
    <property type="match status" value="1"/>
</dbReference>
<accession>A0ABR8XJ02</accession>
<evidence type="ECO:0000256" key="1">
    <source>
        <dbReference type="PROSITE-ProRule" id="PRU00339"/>
    </source>
</evidence>